<dbReference type="EMBL" id="JADEZV010000001">
    <property type="protein sequence ID" value="MBE9390848.1"/>
    <property type="molecule type" value="Genomic_DNA"/>
</dbReference>
<dbReference type="Gene3D" id="3.40.50.300">
    <property type="entry name" value="P-loop containing nucleotide triphosphate hydrolases"/>
    <property type="match status" value="1"/>
</dbReference>
<name>A0A843A6C4_9CREN</name>
<accession>A0A843A6C4</accession>
<organism evidence="6 7">
    <name type="scientific">Fervidicoccus fontis</name>
    <dbReference type="NCBI Taxonomy" id="683846"/>
    <lineage>
        <taxon>Archaea</taxon>
        <taxon>Thermoproteota</taxon>
        <taxon>Thermoprotei</taxon>
        <taxon>Fervidicoccales</taxon>
        <taxon>Fervidicoccaceae</taxon>
        <taxon>Fervidicoccus</taxon>
    </lineage>
</organism>
<dbReference type="Pfam" id="PF12846">
    <property type="entry name" value="AAA_10"/>
    <property type="match status" value="1"/>
</dbReference>
<dbReference type="Gene3D" id="1.10.8.730">
    <property type="match status" value="1"/>
</dbReference>
<evidence type="ECO:0000256" key="1">
    <source>
        <dbReference type="ARBA" id="ARBA00007816"/>
    </source>
</evidence>
<evidence type="ECO:0000313" key="7">
    <source>
        <dbReference type="Proteomes" id="UP000652307"/>
    </source>
</evidence>
<comment type="similarity">
    <text evidence="1">Belongs to the HerA family.</text>
</comment>
<comment type="caution">
    <text evidence="6">The sequence shown here is derived from an EMBL/GenBank/DDBJ whole genome shotgun (WGS) entry which is preliminary data.</text>
</comment>
<dbReference type="GO" id="GO:0005524">
    <property type="term" value="F:ATP binding"/>
    <property type="evidence" value="ECO:0007669"/>
    <property type="project" value="UniProtKB-KW"/>
</dbReference>
<protein>
    <submittedName>
        <fullName evidence="6">ATP-binding protein</fullName>
    </submittedName>
</protein>
<dbReference type="Proteomes" id="UP000652307">
    <property type="component" value="Unassembled WGS sequence"/>
</dbReference>
<evidence type="ECO:0000256" key="4">
    <source>
        <dbReference type="ARBA" id="ARBA00048988"/>
    </source>
</evidence>
<dbReference type="InterPro" id="IPR002789">
    <property type="entry name" value="HerA_central"/>
</dbReference>
<comment type="catalytic activity">
    <reaction evidence="4">
        <text>ATP + H2O = ADP + phosphate + H(+)</text>
        <dbReference type="Rhea" id="RHEA:13065"/>
        <dbReference type="ChEBI" id="CHEBI:15377"/>
        <dbReference type="ChEBI" id="CHEBI:15378"/>
        <dbReference type="ChEBI" id="CHEBI:30616"/>
        <dbReference type="ChEBI" id="CHEBI:43474"/>
        <dbReference type="ChEBI" id="CHEBI:456216"/>
        <dbReference type="EC" id="5.6.2.4"/>
    </reaction>
</comment>
<keyword evidence="6" id="KW-0547">Nucleotide-binding</keyword>
<comment type="catalytic activity">
    <reaction evidence="2">
        <text>Couples ATP hydrolysis with the unwinding of duplex DNA by translocating in the 3'-5' direction.</text>
        <dbReference type="EC" id="5.6.2.4"/>
    </reaction>
</comment>
<evidence type="ECO:0000313" key="6">
    <source>
        <dbReference type="EMBL" id="MBE9390848.1"/>
    </source>
</evidence>
<dbReference type="InterPro" id="IPR003593">
    <property type="entry name" value="AAA+_ATPase"/>
</dbReference>
<evidence type="ECO:0000259" key="5">
    <source>
        <dbReference type="SMART" id="SM00382"/>
    </source>
</evidence>
<dbReference type="SMART" id="SM00382">
    <property type="entry name" value="AAA"/>
    <property type="match status" value="1"/>
</dbReference>
<dbReference type="InterPro" id="IPR008571">
    <property type="entry name" value="HerA-like"/>
</dbReference>
<dbReference type="PANTHER" id="PTHR42957">
    <property type="entry name" value="HELICASE MJ1565-RELATED"/>
    <property type="match status" value="1"/>
</dbReference>
<dbReference type="GO" id="GO:0043138">
    <property type="term" value="F:3'-5' DNA helicase activity"/>
    <property type="evidence" value="ECO:0007669"/>
    <property type="project" value="UniProtKB-EC"/>
</dbReference>
<reference evidence="6" key="1">
    <citation type="submission" date="2020-10" db="EMBL/GenBank/DDBJ databases">
        <title>Fervidococcus fontis strain 3639Fd - the first crenarchaeon capable of growth on lipids.</title>
        <authorList>
            <person name="Kochetkova T.V."/>
            <person name="Elcheninov A.G."/>
            <person name="Toschakov S.V."/>
            <person name="Kublanov I.V."/>
        </authorList>
    </citation>
    <scope>NUCLEOTIDE SEQUENCE</scope>
    <source>
        <strain evidence="6">3639Fd</strain>
    </source>
</reference>
<dbReference type="AlphaFoldDB" id="A0A843A6C4"/>
<proteinExistence type="inferred from homology"/>
<gene>
    <name evidence="6" type="ORF">IOK49_01950</name>
</gene>
<dbReference type="SUPFAM" id="SSF52540">
    <property type="entry name" value="P-loop containing nucleoside triphosphate hydrolases"/>
    <property type="match status" value="1"/>
</dbReference>
<sequence>MGIGQHLLRPFISLGGEMWREGKRWKWYRLQGSSFTILPYEDRDLLLSDFASMLTSSKRGAILARKTQREFQYSSHIFQSFETEFFLAARADAQIFWFEAREVEEPSRPKVKKLLDPFTLKLEDGSLARVLVAYRFPSALPEGILYSLFSEVSEVALLFREIEHSKAVGLVENARKRRMDRERITEGFEAQSLGDLALRVLSGSSLFEFYVLFTLIGSDAKELRAKERRLKALLKGYGMDADAPPIQRDLYMLNPCSGIFCIEKHFSDGESLKPLFFLIDEELHDPNGVFLGMSGTGSPVLLDLWSKPNLNFVIVGITGSGKSMTAKVFLKRLREKDASIPIVGIDPESEYTEIASKFGAQAVEIKERESLGLDPLKLMREGAMEIGQVSDVLSEIYSIPDALQGVLRKELFMNGDYSEDIVEFASSVKDPTLSRYLQGIGAPPDSYVYQGSPPVLSKSVVFGLKNVRSKKLKLLISALISSYAYNKLLTRAQKSAFFVDEAWLFMETPSILSLFENIARRGRKHGTAFLYISQRAEDLARSKEGRTILEQAGTVFLMRQEPQGKDAVKEIYKLSDSEAEFLVGAPIGSGILKSWRKRITLQIATTEEELGAFSTSLGR</sequence>
<dbReference type="RefSeq" id="WP_193803531.1">
    <property type="nucleotide sequence ID" value="NZ_JADEZV010000001.1"/>
</dbReference>
<evidence type="ECO:0000256" key="3">
    <source>
        <dbReference type="ARBA" id="ARBA00048954"/>
    </source>
</evidence>
<dbReference type="Pfam" id="PF01935">
    <property type="entry name" value="DUF87"/>
    <property type="match status" value="1"/>
</dbReference>
<dbReference type="PANTHER" id="PTHR42957:SF1">
    <property type="entry name" value="HELICASE MJ1565-RELATED"/>
    <property type="match status" value="1"/>
</dbReference>
<comment type="catalytic activity">
    <reaction evidence="3">
        <text>ATP + H2O = ADP + phosphate + H(+)</text>
        <dbReference type="Rhea" id="RHEA:13065"/>
        <dbReference type="ChEBI" id="CHEBI:15377"/>
        <dbReference type="ChEBI" id="CHEBI:15378"/>
        <dbReference type="ChEBI" id="CHEBI:30616"/>
        <dbReference type="ChEBI" id="CHEBI:43474"/>
        <dbReference type="ChEBI" id="CHEBI:456216"/>
        <dbReference type="EC" id="5.6.2.3"/>
    </reaction>
</comment>
<feature type="domain" description="AAA+ ATPase" evidence="5">
    <location>
        <begin position="308"/>
        <end position="553"/>
    </location>
</feature>
<dbReference type="GO" id="GO:0043139">
    <property type="term" value="F:5'-3' DNA helicase activity"/>
    <property type="evidence" value="ECO:0007669"/>
    <property type="project" value="UniProtKB-EC"/>
</dbReference>
<dbReference type="InterPro" id="IPR027417">
    <property type="entry name" value="P-loop_NTPase"/>
</dbReference>
<keyword evidence="6" id="KW-0067">ATP-binding</keyword>
<evidence type="ECO:0000256" key="2">
    <source>
        <dbReference type="ARBA" id="ARBA00034617"/>
    </source>
</evidence>